<dbReference type="Proteomes" id="UP000023152">
    <property type="component" value="Unassembled WGS sequence"/>
</dbReference>
<accession>X6MMX9</accession>
<sequence length="501" mass="58023">MLRKRKLKDVLTNVESKNGKVPDVSDFMREESSKTAQQPLAKRQRKSQEETEEVHQSPGLVCVNKLQNTLDPPLKKRVSLICLHNTFFIKQQTKKIFLSQKASEDIHFLIGLKTWEEVKLASKYLQSQKQQWATKETQNKINVTVLSSDKIRNALHTEWQVNKKESFEPTSYLKISGLKSYDPKQQGKSGTDSKKNWNEAMSLEIKNFVWQHFKDNLTAIDDIEQVTLFPNILKPQIHGYAYVKLKTPQMAMDIAKEFERQFHARYHVNEKMYRNCLQEWTKQQHQIEQIADVIRQHIPLTQSKSVVDDAKSNQSAFWNKKLAHSKQRIVQLQNAPIPWPPSIDSALFLVNPFDNAFWVQFTFVSFITSKKSEAIFFFFLSCFFLDQASANEIPELTHLLKYSCRPLLNECTKEMENSDPLRRLGQKTGSNTACSCYHYIFIANVPWFLGKQTLRRILLEQECHSANAQPCVPILHARVSASSTGFPKGYDIICIFDNICL</sequence>
<protein>
    <recommendedName>
        <fullName evidence="4">RRM domain-containing protein</fullName>
    </recommendedName>
</protein>
<evidence type="ECO:0000256" key="1">
    <source>
        <dbReference type="SAM" id="MobiDB-lite"/>
    </source>
</evidence>
<feature type="region of interest" description="Disordered" evidence="1">
    <location>
        <begin position="17"/>
        <end position="54"/>
    </location>
</feature>
<organism evidence="2 3">
    <name type="scientific">Reticulomyxa filosa</name>
    <dbReference type="NCBI Taxonomy" id="46433"/>
    <lineage>
        <taxon>Eukaryota</taxon>
        <taxon>Sar</taxon>
        <taxon>Rhizaria</taxon>
        <taxon>Retaria</taxon>
        <taxon>Foraminifera</taxon>
        <taxon>Monothalamids</taxon>
        <taxon>Reticulomyxidae</taxon>
        <taxon>Reticulomyxa</taxon>
    </lineage>
</organism>
<evidence type="ECO:0000313" key="2">
    <source>
        <dbReference type="EMBL" id="ETO14425.1"/>
    </source>
</evidence>
<reference evidence="2 3" key="1">
    <citation type="journal article" date="2013" name="Curr. Biol.">
        <title>The Genome of the Foraminiferan Reticulomyxa filosa.</title>
        <authorList>
            <person name="Glockner G."/>
            <person name="Hulsmann N."/>
            <person name="Schleicher M."/>
            <person name="Noegel A.A."/>
            <person name="Eichinger L."/>
            <person name="Gallinger C."/>
            <person name="Pawlowski J."/>
            <person name="Sierra R."/>
            <person name="Euteneuer U."/>
            <person name="Pillet L."/>
            <person name="Moustafa A."/>
            <person name="Platzer M."/>
            <person name="Groth M."/>
            <person name="Szafranski K."/>
            <person name="Schliwa M."/>
        </authorList>
    </citation>
    <scope>NUCLEOTIDE SEQUENCE [LARGE SCALE GENOMIC DNA]</scope>
</reference>
<evidence type="ECO:0008006" key="4">
    <source>
        <dbReference type="Google" id="ProtNLM"/>
    </source>
</evidence>
<dbReference type="AlphaFoldDB" id="X6MMX9"/>
<name>X6MMX9_RETFI</name>
<evidence type="ECO:0000313" key="3">
    <source>
        <dbReference type="Proteomes" id="UP000023152"/>
    </source>
</evidence>
<dbReference type="EMBL" id="ASPP01020041">
    <property type="protein sequence ID" value="ETO14425.1"/>
    <property type="molecule type" value="Genomic_DNA"/>
</dbReference>
<comment type="caution">
    <text evidence="2">The sequence shown here is derived from an EMBL/GenBank/DDBJ whole genome shotgun (WGS) entry which is preliminary data.</text>
</comment>
<keyword evidence="3" id="KW-1185">Reference proteome</keyword>
<proteinExistence type="predicted"/>
<gene>
    <name evidence="2" type="ORF">RFI_22939</name>
</gene>